<dbReference type="EMBL" id="JAUSTY010000009">
    <property type="protein sequence ID" value="MDQ0166517.1"/>
    <property type="molecule type" value="Genomic_DNA"/>
</dbReference>
<dbReference type="Pfam" id="PF00528">
    <property type="entry name" value="BPD_transp_1"/>
    <property type="match status" value="1"/>
</dbReference>
<evidence type="ECO:0000313" key="9">
    <source>
        <dbReference type="EMBL" id="MDQ0166517.1"/>
    </source>
</evidence>
<feature type="transmembrane region" description="Helical" evidence="7">
    <location>
        <begin position="106"/>
        <end position="127"/>
    </location>
</feature>
<comment type="similarity">
    <text evidence="7">Belongs to the binding-protein-dependent transport system permease family.</text>
</comment>
<feature type="transmembrane region" description="Helical" evidence="7">
    <location>
        <begin position="192"/>
        <end position="221"/>
    </location>
</feature>
<keyword evidence="4 7" id="KW-0812">Transmembrane</keyword>
<dbReference type="Proteomes" id="UP001235840">
    <property type="component" value="Unassembled WGS sequence"/>
</dbReference>
<keyword evidence="3" id="KW-1003">Cell membrane</keyword>
<protein>
    <submittedName>
        <fullName evidence="9">Peptide/nickel transport system permease protein</fullName>
    </submittedName>
</protein>
<dbReference type="PANTHER" id="PTHR43386:SF1">
    <property type="entry name" value="D,D-DIPEPTIDE TRANSPORT SYSTEM PERMEASE PROTEIN DDPC-RELATED"/>
    <property type="match status" value="1"/>
</dbReference>
<comment type="caution">
    <text evidence="9">The sequence shown here is derived from an EMBL/GenBank/DDBJ whole genome shotgun (WGS) entry which is preliminary data.</text>
</comment>
<evidence type="ECO:0000256" key="7">
    <source>
        <dbReference type="RuleBase" id="RU363032"/>
    </source>
</evidence>
<sequence>MIKEVLNNKQALIGLILIAFVSLIAAIAPIIMPNDPNKIDVLNRFMSASSQYPLGTDQLGRCVLSRLLIGASYSLGIAVPTLTVLGLLGLSLGTTAAYLGGRIECGFLLVCDIFMAFPPLVIVLSLIGTLGQGIVSILTAIIFSMWAWFAKIVWSYACLEKGKDYIIASKMAGCSDTRIVFSHIIPNVLPHFIVYLSNGIASLIIMVSSFSFLGLGFGAGTPEWGAMLSEARSSFYSHPTLVIYPGLCILVTAAGFTLFGEALRDVLSPKEASV</sequence>
<dbReference type="SUPFAM" id="SSF161098">
    <property type="entry name" value="MetI-like"/>
    <property type="match status" value="1"/>
</dbReference>
<keyword evidence="10" id="KW-1185">Reference proteome</keyword>
<reference evidence="9 10" key="1">
    <citation type="submission" date="2023-07" db="EMBL/GenBank/DDBJ databases">
        <title>Genomic Encyclopedia of Type Strains, Phase IV (KMG-IV): sequencing the most valuable type-strain genomes for metagenomic binning, comparative biology and taxonomic classification.</title>
        <authorList>
            <person name="Goeker M."/>
        </authorList>
    </citation>
    <scope>NUCLEOTIDE SEQUENCE [LARGE SCALE GENOMIC DNA]</scope>
    <source>
        <strain evidence="9 10">DSM 12751</strain>
    </source>
</reference>
<evidence type="ECO:0000313" key="10">
    <source>
        <dbReference type="Proteomes" id="UP001235840"/>
    </source>
</evidence>
<keyword evidence="6 7" id="KW-0472">Membrane</keyword>
<evidence type="ECO:0000256" key="4">
    <source>
        <dbReference type="ARBA" id="ARBA00022692"/>
    </source>
</evidence>
<feature type="transmembrane region" description="Helical" evidence="7">
    <location>
        <begin position="133"/>
        <end position="154"/>
    </location>
</feature>
<dbReference type="RefSeq" id="WP_307394787.1">
    <property type="nucleotide sequence ID" value="NZ_BAAADK010000045.1"/>
</dbReference>
<keyword evidence="5 7" id="KW-1133">Transmembrane helix</keyword>
<evidence type="ECO:0000256" key="2">
    <source>
        <dbReference type="ARBA" id="ARBA00022448"/>
    </source>
</evidence>
<evidence type="ECO:0000256" key="6">
    <source>
        <dbReference type="ARBA" id="ARBA00023136"/>
    </source>
</evidence>
<evidence type="ECO:0000256" key="5">
    <source>
        <dbReference type="ARBA" id="ARBA00022989"/>
    </source>
</evidence>
<proteinExistence type="inferred from homology"/>
<dbReference type="Gene3D" id="1.10.3720.10">
    <property type="entry name" value="MetI-like"/>
    <property type="match status" value="1"/>
</dbReference>
<feature type="transmembrane region" description="Helical" evidence="7">
    <location>
        <begin position="73"/>
        <end position="99"/>
    </location>
</feature>
<feature type="domain" description="ABC transmembrane type-1" evidence="8">
    <location>
        <begin position="71"/>
        <end position="260"/>
    </location>
</feature>
<evidence type="ECO:0000256" key="1">
    <source>
        <dbReference type="ARBA" id="ARBA00004651"/>
    </source>
</evidence>
<dbReference type="PROSITE" id="PS50928">
    <property type="entry name" value="ABC_TM1"/>
    <property type="match status" value="1"/>
</dbReference>
<dbReference type="InterPro" id="IPR025966">
    <property type="entry name" value="OppC_N"/>
</dbReference>
<evidence type="ECO:0000259" key="8">
    <source>
        <dbReference type="PROSITE" id="PS50928"/>
    </source>
</evidence>
<dbReference type="InterPro" id="IPR000515">
    <property type="entry name" value="MetI-like"/>
</dbReference>
<dbReference type="Pfam" id="PF12911">
    <property type="entry name" value="OppC_N"/>
    <property type="match status" value="1"/>
</dbReference>
<dbReference type="InterPro" id="IPR050366">
    <property type="entry name" value="BP-dependent_transpt_permease"/>
</dbReference>
<feature type="transmembrane region" description="Helical" evidence="7">
    <location>
        <begin position="12"/>
        <end position="32"/>
    </location>
</feature>
<dbReference type="InterPro" id="IPR035906">
    <property type="entry name" value="MetI-like_sf"/>
</dbReference>
<dbReference type="CDD" id="cd06261">
    <property type="entry name" value="TM_PBP2"/>
    <property type="match status" value="1"/>
</dbReference>
<feature type="transmembrane region" description="Helical" evidence="7">
    <location>
        <begin position="241"/>
        <end position="260"/>
    </location>
</feature>
<dbReference type="PANTHER" id="PTHR43386">
    <property type="entry name" value="OLIGOPEPTIDE TRANSPORT SYSTEM PERMEASE PROTEIN APPC"/>
    <property type="match status" value="1"/>
</dbReference>
<comment type="subcellular location">
    <subcellularLocation>
        <location evidence="1 7">Cell membrane</location>
        <topology evidence="1 7">Multi-pass membrane protein</topology>
    </subcellularLocation>
</comment>
<accession>A0ABT9W0F1</accession>
<evidence type="ECO:0000256" key="3">
    <source>
        <dbReference type="ARBA" id="ARBA00022475"/>
    </source>
</evidence>
<gene>
    <name evidence="9" type="ORF">J2S11_002421</name>
</gene>
<organism evidence="9 10">
    <name type="scientific">Caldalkalibacillus horti</name>
    <dbReference type="NCBI Taxonomy" id="77523"/>
    <lineage>
        <taxon>Bacteria</taxon>
        <taxon>Bacillati</taxon>
        <taxon>Bacillota</taxon>
        <taxon>Bacilli</taxon>
        <taxon>Bacillales</taxon>
        <taxon>Bacillaceae</taxon>
        <taxon>Caldalkalibacillus</taxon>
    </lineage>
</organism>
<name>A0ABT9W0F1_9BACI</name>
<keyword evidence="2 7" id="KW-0813">Transport</keyword>